<organism evidence="2 3">
    <name type="scientific">Plakobranchus ocellatus</name>
    <dbReference type="NCBI Taxonomy" id="259542"/>
    <lineage>
        <taxon>Eukaryota</taxon>
        <taxon>Metazoa</taxon>
        <taxon>Spiralia</taxon>
        <taxon>Lophotrochozoa</taxon>
        <taxon>Mollusca</taxon>
        <taxon>Gastropoda</taxon>
        <taxon>Heterobranchia</taxon>
        <taxon>Euthyneura</taxon>
        <taxon>Panpulmonata</taxon>
        <taxon>Sacoglossa</taxon>
        <taxon>Placobranchoidea</taxon>
        <taxon>Plakobranchidae</taxon>
        <taxon>Plakobranchus</taxon>
    </lineage>
</organism>
<evidence type="ECO:0000313" key="3">
    <source>
        <dbReference type="Proteomes" id="UP000735302"/>
    </source>
</evidence>
<dbReference type="SUPFAM" id="SSF56281">
    <property type="entry name" value="Metallo-hydrolase/oxidoreductase"/>
    <property type="match status" value="1"/>
</dbReference>
<keyword evidence="3" id="KW-1185">Reference proteome</keyword>
<name>A0AAV4AII2_9GAST</name>
<dbReference type="InterPro" id="IPR036866">
    <property type="entry name" value="RibonucZ/Hydroxyglut_hydro"/>
</dbReference>
<dbReference type="Proteomes" id="UP000735302">
    <property type="component" value="Unassembled WGS sequence"/>
</dbReference>
<feature type="domain" description="Metallo-beta-lactamase" evidence="1">
    <location>
        <begin position="74"/>
        <end position="281"/>
    </location>
</feature>
<reference evidence="2 3" key="1">
    <citation type="journal article" date="2021" name="Elife">
        <title>Chloroplast acquisition without the gene transfer in kleptoplastic sea slugs, Plakobranchus ocellatus.</title>
        <authorList>
            <person name="Maeda T."/>
            <person name="Takahashi S."/>
            <person name="Yoshida T."/>
            <person name="Shimamura S."/>
            <person name="Takaki Y."/>
            <person name="Nagai Y."/>
            <person name="Toyoda A."/>
            <person name="Suzuki Y."/>
            <person name="Arimoto A."/>
            <person name="Ishii H."/>
            <person name="Satoh N."/>
            <person name="Nishiyama T."/>
            <person name="Hasebe M."/>
            <person name="Maruyama T."/>
            <person name="Minagawa J."/>
            <person name="Obokata J."/>
            <person name="Shigenobu S."/>
        </authorList>
    </citation>
    <scope>NUCLEOTIDE SEQUENCE [LARGE SCALE GENOMIC DNA]</scope>
</reference>
<dbReference type="Pfam" id="PF12706">
    <property type="entry name" value="Lactamase_B_2"/>
    <property type="match status" value="1"/>
</dbReference>
<proteinExistence type="predicted"/>
<protein>
    <submittedName>
        <fullName evidence="2">Ribonuclease z</fullName>
    </submittedName>
</protein>
<dbReference type="Gene3D" id="3.60.15.10">
    <property type="entry name" value="Ribonuclease Z/Hydroxyacylglutathione hydrolase-like"/>
    <property type="match status" value="1"/>
</dbReference>
<dbReference type="AlphaFoldDB" id="A0AAV4AII2"/>
<evidence type="ECO:0000259" key="1">
    <source>
        <dbReference type="Pfam" id="PF12706"/>
    </source>
</evidence>
<evidence type="ECO:0000313" key="2">
    <source>
        <dbReference type="EMBL" id="GFO07504.1"/>
    </source>
</evidence>
<comment type="caution">
    <text evidence="2">The sequence shown here is derived from an EMBL/GenBank/DDBJ whole genome shotgun (WGS) entry which is preliminary data.</text>
</comment>
<dbReference type="PANTHER" id="PTHR46504">
    <property type="entry name" value="TRNASE Z TRZ1"/>
    <property type="match status" value="1"/>
</dbReference>
<accession>A0AAV4AII2</accession>
<dbReference type="PANTHER" id="PTHR46504:SF2">
    <property type="entry name" value="TRNASE Z TRZ1"/>
    <property type="match status" value="1"/>
</dbReference>
<dbReference type="InterPro" id="IPR001279">
    <property type="entry name" value="Metallo-B-lactamas"/>
</dbReference>
<sequence length="320" mass="35780">MSEAKPTELLAENLPRELYQTSVGQQEGWLCVGQYKVFAWSVSGIESCIVIKSEDMTLVFDMGISVAESIRVPNVFITHGHVDHIGAVASHVAKRGLYSMKPARYFVPEHLAQPLQTVMKASYEMAQTVEALENVNIIPVASDEVVRINARYFVKAFPTIHRVPSQGYIVYKEEKRLKEEFRGMAGFDVAALHRQGTDIHDVIVTPEIAYTGDTVFEVFTSPPNPDLLKVKLLITEATFLDDDIGKNMIQKARERGHTHLIEIAENAEIFKDVGHIVLVHFSNKYSTKYIFDCLRDKLPSDLRAKVTPATVAKATMASTS</sequence>
<gene>
    <name evidence="2" type="ORF">PoB_003400900</name>
</gene>
<dbReference type="EMBL" id="BLXT01003865">
    <property type="protein sequence ID" value="GFO07504.1"/>
    <property type="molecule type" value="Genomic_DNA"/>
</dbReference>